<gene>
    <name evidence="1" type="ORF">ACFPFU_10755</name>
</gene>
<keyword evidence="2" id="KW-1185">Reference proteome</keyword>
<dbReference type="Proteomes" id="UP001595818">
    <property type="component" value="Unassembled WGS sequence"/>
</dbReference>
<accession>A0ABV9T0E8</accession>
<evidence type="ECO:0000313" key="1">
    <source>
        <dbReference type="EMBL" id="MFC4872170.1"/>
    </source>
</evidence>
<dbReference type="InterPro" id="IPR003489">
    <property type="entry name" value="RHF/RaiA"/>
</dbReference>
<protein>
    <submittedName>
        <fullName evidence="1">HPF/RaiA family ribosome-associated protein</fullName>
    </submittedName>
</protein>
<evidence type="ECO:0000313" key="2">
    <source>
        <dbReference type="Proteomes" id="UP001595818"/>
    </source>
</evidence>
<proteinExistence type="predicted"/>
<dbReference type="EMBL" id="JBHSJJ010000005">
    <property type="protein sequence ID" value="MFC4872170.1"/>
    <property type="molecule type" value="Genomic_DNA"/>
</dbReference>
<comment type="caution">
    <text evidence="1">The sequence shown here is derived from an EMBL/GenBank/DDBJ whole genome shotgun (WGS) entry which is preliminary data.</text>
</comment>
<dbReference type="Pfam" id="PF02482">
    <property type="entry name" value="Ribosomal_S30AE"/>
    <property type="match status" value="1"/>
</dbReference>
<reference evidence="2" key="1">
    <citation type="journal article" date="2019" name="Int. J. Syst. Evol. Microbiol.">
        <title>The Global Catalogue of Microorganisms (GCM) 10K type strain sequencing project: providing services to taxonomists for standard genome sequencing and annotation.</title>
        <authorList>
            <consortium name="The Broad Institute Genomics Platform"/>
            <consortium name="The Broad Institute Genome Sequencing Center for Infectious Disease"/>
            <person name="Wu L."/>
            <person name="Ma J."/>
        </authorList>
    </citation>
    <scope>NUCLEOTIDE SEQUENCE [LARGE SCALE GENOMIC DNA]</scope>
    <source>
        <strain evidence="2">CGMCC 4.7466</strain>
    </source>
</reference>
<dbReference type="InterPro" id="IPR036567">
    <property type="entry name" value="RHF-like"/>
</dbReference>
<dbReference type="SUPFAM" id="SSF69754">
    <property type="entry name" value="Ribosome binding protein Y (YfiA homologue)"/>
    <property type="match status" value="1"/>
</dbReference>
<organism evidence="1 2">
    <name type="scientific">Negadavirga shengliensis</name>
    <dbReference type="NCBI Taxonomy" id="1389218"/>
    <lineage>
        <taxon>Bacteria</taxon>
        <taxon>Pseudomonadati</taxon>
        <taxon>Bacteroidota</taxon>
        <taxon>Cytophagia</taxon>
        <taxon>Cytophagales</taxon>
        <taxon>Cyclobacteriaceae</taxon>
        <taxon>Negadavirga</taxon>
    </lineage>
</organism>
<sequence length="102" mass="11385">MNYTENYRGVKIDVQSVNLDISEVVQKEIRTSIDKLSKFTQDINAVDVYFKTEGTGGTAVSIVGMRVGIPGPDVFAEEKGQNWVPLLKDVVEKLIRQLKKGK</sequence>
<dbReference type="RefSeq" id="WP_377064334.1">
    <property type="nucleotide sequence ID" value="NZ_JBHSJJ010000005.1"/>
</dbReference>
<dbReference type="Gene3D" id="3.30.160.100">
    <property type="entry name" value="Ribosome hibernation promotion factor-like"/>
    <property type="match status" value="1"/>
</dbReference>
<name>A0ABV9T0E8_9BACT</name>